<organism evidence="1 2">
    <name type="scientific">Anaerocolumna cellulosilytica</name>
    <dbReference type="NCBI Taxonomy" id="433286"/>
    <lineage>
        <taxon>Bacteria</taxon>
        <taxon>Bacillati</taxon>
        <taxon>Bacillota</taxon>
        <taxon>Clostridia</taxon>
        <taxon>Lachnospirales</taxon>
        <taxon>Lachnospiraceae</taxon>
        <taxon>Anaerocolumna</taxon>
    </lineage>
</organism>
<dbReference type="Pfam" id="PF01814">
    <property type="entry name" value="Hemerythrin"/>
    <property type="match status" value="1"/>
</dbReference>
<dbReference type="KEGG" id="acel:acsn021_27220"/>
<name>A0A6S6QV78_9FIRM</name>
<reference evidence="1 2" key="1">
    <citation type="journal article" date="2016" name="Int. J. Syst. Evol. Microbiol.">
        <title>Descriptions of Anaerotaenia torta gen. nov., sp. nov. and Anaerocolumna cellulosilytica gen. nov., sp. nov. isolated from a methanogenic reactor of cattle waste.</title>
        <authorList>
            <person name="Uek A."/>
            <person name="Ohtaki Y."/>
            <person name="Kaku N."/>
            <person name="Ueki K."/>
        </authorList>
    </citation>
    <scope>NUCLEOTIDE SEQUENCE [LARGE SCALE GENOMIC DNA]</scope>
    <source>
        <strain evidence="1 2">SN021</strain>
    </source>
</reference>
<proteinExistence type="predicted"/>
<dbReference type="EMBL" id="AP023367">
    <property type="protein sequence ID" value="BCJ95153.1"/>
    <property type="molecule type" value="Genomic_DNA"/>
</dbReference>
<dbReference type="RefSeq" id="WP_184095777.1">
    <property type="nucleotide sequence ID" value="NZ_AP023367.1"/>
</dbReference>
<keyword evidence="2" id="KW-1185">Reference proteome</keyword>
<dbReference type="InterPro" id="IPR012312">
    <property type="entry name" value="Hemerythrin-like"/>
</dbReference>
<accession>A0A6S6QV78</accession>
<protein>
    <submittedName>
        <fullName evidence="1">Cation-binding protein</fullName>
    </submittedName>
</protein>
<evidence type="ECO:0000313" key="1">
    <source>
        <dbReference type="EMBL" id="BCJ95153.1"/>
    </source>
</evidence>
<dbReference type="Gene3D" id="1.20.120.520">
    <property type="entry name" value="nmb1532 protein domain like"/>
    <property type="match status" value="1"/>
</dbReference>
<dbReference type="AlphaFoldDB" id="A0A6S6QV78"/>
<dbReference type="Proteomes" id="UP000515561">
    <property type="component" value="Chromosome"/>
</dbReference>
<evidence type="ECO:0000313" key="2">
    <source>
        <dbReference type="Proteomes" id="UP000515561"/>
    </source>
</evidence>
<gene>
    <name evidence="1" type="ORF">acsn021_27220</name>
</gene>
<sequence length="139" mass="16481">MINLENMNRQHNTIREEINFILKEAEKGANMDIQEIALHINKLAGQLKIHLLEEDRFLYPALFNGTDDEIKKISHLYMQEMGSIDEDYKAFKIKYNIGSKISKDISTFLQEAKEMMKTLTARMDKEDRELYRLIQERKL</sequence>